<dbReference type="InterPro" id="IPR050344">
    <property type="entry name" value="Peptidase_M1_aminopeptidases"/>
</dbReference>
<name>A0A8T0ANX7_SILME</name>
<feature type="chain" id="PRO_5035816520" evidence="1">
    <location>
        <begin position="28"/>
        <end position="253"/>
    </location>
</feature>
<protein>
    <submittedName>
        <fullName evidence="2">Uncharacterized protein</fullName>
    </submittedName>
</protein>
<dbReference type="GO" id="GO:0043171">
    <property type="term" value="P:peptide catabolic process"/>
    <property type="evidence" value="ECO:0007669"/>
    <property type="project" value="TreeGrafter"/>
</dbReference>
<dbReference type="GO" id="GO:0042277">
    <property type="term" value="F:peptide binding"/>
    <property type="evidence" value="ECO:0007669"/>
    <property type="project" value="TreeGrafter"/>
</dbReference>
<dbReference type="GO" id="GO:0005615">
    <property type="term" value="C:extracellular space"/>
    <property type="evidence" value="ECO:0007669"/>
    <property type="project" value="TreeGrafter"/>
</dbReference>
<dbReference type="PANTHER" id="PTHR11533">
    <property type="entry name" value="PROTEASE M1 ZINC METALLOPROTEASE"/>
    <property type="match status" value="1"/>
</dbReference>
<evidence type="ECO:0000313" key="2">
    <source>
        <dbReference type="EMBL" id="KAF7693790.1"/>
    </source>
</evidence>
<dbReference type="GO" id="GO:0005737">
    <property type="term" value="C:cytoplasm"/>
    <property type="evidence" value="ECO:0007669"/>
    <property type="project" value="TreeGrafter"/>
</dbReference>
<proteinExistence type="predicted"/>
<organism evidence="2 3">
    <name type="scientific">Silurus meridionalis</name>
    <name type="common">Southern catfish</name>
    <name type="synonym">Silurus soldatovi meridionalis</name>
    <dbReference type="NCBI Taxonomy" id="175797"/>
    <lineage>
        <taxon>Eukaryota</taxon>
        <taxon>Metazoa</taxon>
        <taxon>Chordata</taxon>
        <taxon>Craniata</taxon>
        <taxon>Vertebrata</taxon>
        <taxon>Euteleostomi</taxon>
        <taxon>Actinopterygii</taxon>
        <taxon>Neopterygii</taxon>
        <taxon>Teleostei</taxon>
        <taxon>Ostariophysi</taxon>
        <taxon>Siluriformes</taxon>
        <taxon>Siluridae</taxon>
        <taxon>Silurus</taxon>
    </lineage>
</organism>
<evidence type="ECO:0000313" key="3">
    <source>
        <dbReference type="Proteomes" id="UP000606274"/>
    </source>
</evidence>
<dbReference type="InterPro" id="IPR027268">
    <property type="entry name" value="Peptidase_M4/M1_CTD_sf"/>
</dbReference>
<gene>
    <name evidence="2" type="ORF">HF521_007543</name>
</gene>
<dbReference type="GO" id="GO:0070006">
    <property type="term" value="F:metalloaminopeptidase activity"/>
    <property type="evidence" value="ECO:0007669"/>
    <property type="project" value="TreeGrafter"/>
</dbReference>
<feature type="signal peptide" evidence="1">
    <location>
        <begin position="1"/>
        <end position="27"/>
    </location>
</feature>
<accession>A0A8T0ANX7</accession>
<dbReference type="GO" id="GO:0016020">
    <property type="term" value="C:membrane"/>
    <property type="evidence" value="ECO:0007669"/>
    <property type="project" value="TreeGrafter"/>
</dbReference>
<evidence type="ECO:0000256" key="1">
    <source>
        <dbReference type="SAM" id="SignalP"/>
    </source>
</evidence>
<keyword evidence="1" id="KW-0732">Signal</keyword>
<dbReference type="AlphaFoldDB" id="A0A8T0ANX7"/>
<dbReference type="GO" id="GO:0006508">
    <property type="term" value="P:proteolysis"/>
    <property type="evidence" value="ECO:0007669"/>
    <property type="project" value="TreeGrafter"/>
</dbReference>
<reference evidence="2" key="1">
    <citation type="submission" date="2020-08" db="EMBL/GenBank/DDBJ databases">
        <title>Chromosome-level assembly of Southern catfish (Silurus meridionalis) provides insights into visual adaptation to the nocturnal and benthic lifestyles.</title>
        <authorList>
            <person name="Zhang Y."/>
            <person name="Wang D."/>
            <person name="Peng Z."/>
        </authorList>
    </citation>
    <scope>NUCLEOTIDE SEQUENCE</scope>
    <source>
        <strain evidence="2">SWU-2019-XX</strain>
        <tissue evidence="2">Muscle</tissue>
    </source>
</reference>
<dbReference type="Gene3D" id="1.10.390.10">
    <property type="entry name" value="Neutral Protease Domain 2"/>
    <property type="match status" value="1"/>
</dbReference>
<keyword evidence="3" id="KW-1185">Reference proteome</keyword>
<dbReference type="EMBL" id="JABFDY010000018">
    <property type="protein sequence ID" value="KAF7693790.1"/>
    <property type="molecule type" value="Genomic_DNA"/>
</dbReference>
<dbReference type="Proteomes" id="UP000606274">
    <property type="component" value="Unassembled WGS sequence"/>
</dbReference>
<dbReference type="GO" id="GO:0008270">
    <property type="term" value="F:zinc ion binding"/>
    <property type="evidence" value="ECO:0007669"/>
    <property type="project" value="TreeGrafter"/>
</dbReference>
<sequence length="253" mass="28866">MELHMFTNSSLLVLVWLLLADGLFVDAGNTARDDLWSSFSQAMQMEGKDLNIKEVMDGWTLQMGYPVVTITRKQSLENTLTISQEHFLYDKDAKIHHHQLFNKRYRSDFKLFWILFSRSSGSLHTLWSCGFLSVTPPPSSSPPSSVRTEPAKRGHIKHVRRIHWEGKYEGEGREGSEIKVEHEPEVEVKSENEVKCKAEDGAELKFEGEAEVESEVKDGAEQKDEVENRKRLRGTEMMLTSPGDVKQSCCCCN</sequence>
<comment type="caution">
    <text evidence="2">The sequence shown here is derived from an EMBL/GenBank/DDBJ whole genome shotgun (WGS) entry which is preliminary data.</text>
</comment>
<dbReference type="PANTHER" id="PTHR11533:SF294">
    <property type="entry name" value="THYROTROPIN-RELEASING HORMONE-DEGRADING ECTOENZYME"/>
    <property type="match status" value="1"/>
</dbReference>